<evidence type="ECO:0000256" key="1">
    <source>
        <dbReference type="ARBA" id="ARBA00011063"/>
    </source>
</evidence>
<dbReference type="STRING" id="441112.SAMN04488094_10475"/>
<keyword evidence="3" id="KW-0378">Hydrolase</keyword>
<evidence type="ECO:0000313" key="9">
    <source>
        <dbReference type="Proteomes" id="UP000198728"/>
    </source>
</evidence>
<evidence type="ECO:0000256" key="5">
    <source>
        <dbReference type="PIRSR" id="PIRSR617867-1"/>
    </source>
</evidence>
<evidence type="ECO:0000256" key="6">
    <source>
        <dbReference type="SAM" id="MobiDB-lite"/>
    </source>
</evidence>
<dbReference type="SMART" id="SM00226">
    <property type="entry name" value="LMWPc"/>
    <property type="match status" value="1"/>
</dbReference>
<feature type="domain" description="Phosphotyrosine protein phosphatase I" evidence="7">
    <location>
        <begin position="64"/>
        <end position="208"/>
    </location>
</feature>
<accession>A0A1I1IFX5</accession>
<feature type="active site" description="Proton donor" evidence="5">
    <location>
        <position position="184"/>
    </location>
</feature>
<dbReference type="GO" id="GO:0004725">
    <property type="term" value="F:protein tyrosine phosphatase activity"/>
    <property type="evidence" value="ECO:0007669"/>
    <property type="project" value="UniProtKB-EC"/>
</dbReference>
<evidence type="ECO:0000256" key="2">
    <source>
        <dbReference type="ARBA" id="ARBA00013064"/>
    </source>
</evidence>
<sequence length="214" mass="22752">MSTPDMSAIRGARKAMGGPPPRQPHAGCRARPYFAGTTSNDGLDRRGAAGHAGAMTDTTSSDTPRILFVCLGNICRSPAAEAITRTLASRAGLDLQLDSAGTGSWHIGEPPDRRMQSAALAAGYDVSGHRGRRVSALDFDRFDLIVAMDRENLADIETLRPAGSDTPVRLMLSYEPSGRMDVPDPYLEGGFDAVLRLIERAAEGLLDELRGTAG</sequence>
<evidence type="ECO:0000259" key="7">
    <source>
        <dbReference type="SMART" id="SM00226"/>
    </source>
</evidence>
<gene>
    <name evidence="8" type="ORF">SAMN04488094_10475</name>
</gene>
<name>A0A1I1IFX5_9RHOB</name>
<evidence type="ECO:0000313" key="8">
    <source>
        <dbReference type="EMBL" id="SFC35176.1"/>
    </source>
</evidence>
<proteinExistence type="inferred from homology"/>
<dbReference type="InterPro" id="IPR036196">
    <property type="entry name" value="Ptyr_pPase_sf"/>
</dbReference>
<dbReference type="EMBL" id="FOLG01000004">
    <property type="protein sequence ID" value="SFC35176.1"/>
    <property type="molecule type" value="Genomic_DNA"/>
</dbReference>
<dbReference type="EC" id="3.1.3.48" evidence="2"/>
<dbReference type="InterPro" id="IPR017867">
    <property type="entry name" value="Tyr_phospatase_low_mol_wt"/>
</dbReference>
<reference evidence="8 9" key="1">
    <citation type="submission" date="2016-10" db="EMBL/GenBank/DDBJ databases">
        <authorList>
            <person name="de Groot N.N."/>
        </authorList>
    </citation>
    <scope>NUCLEOTIDE SEQUENCE [LARGE SCALE GENOMIC DNA]</scope>
    <source>
        <strain evidence="8 9">DSM 19548</strain>
    </source>
</reference>
<feature type="active site" description="Nucleophile" evidence="5">
    <location>
        <position position="70"/>
    </location>
</feature>
<organism evidence="8 9">
    <name type="scientific">Tropicimonas isoalkanivorans</name>
    <dbReference type="NCBI Taxonomy" id="441112"/>
    <lineage>
        <taxon>Bacteria</taxon>
        <taxon>Pseudomonadati</taxon>
        <taxon>Pseudomonadota</taxon>
        <taxon>Alphaproteobacteria</taxon>
        <taxon>Rhodobacterales</taxon>
        <taxon>Roseobacteraceae</taxon>
        <taxon>Tropicimonas</taxon>
    </lineage>
</organism>
<evidence type="ECO:0000256" key="4">
    <source>
        <dbReference type="ARBA" id="ARBA00022912"/>
    </source>
</evidence>
<feature type="region of interest" description="Disordered" evidence="6">
    <location>
        <begin position="1"/>
        <end position="59"/>
    </location>
</feature>
<dbReference type="Pfam" id="PF01451">
    <property type="entry name" value="LMWPc"/>
    <property type="match status" value="1"/>
</dbReference>
<dbReference type="AlphaFoldDB" id="A0A1I1IFX5"/>
<keyword evidence="9" id="KW-1185">Reference proteome</keyword>
<evidence type="ECO:0000256" key="3">
    <source>
        <dbReference type="ARBA" id="ARBA00022801"/>
    </source>
</evidence>
<dbReference type="InterPro" id="IPR050438">
    <property type="entry name" value="LMW_PTPase"/>
</dbReference>
<dbReference type="SUPFAM" id="SSF52788">
    <property type="entry name" value="Phosphotyrosine protein phosphatases I"/>
    <property type="match status" value="1"/>
</dbReference>
<feature type="active site" evidence="5">
    <location>
        <position position="76"/>
    </location>
</feature>
<keyword evidence="4" id="KW-0904">Protein phosphatase</keyword>
<dbReference type="PANTHER" id="PTHR11717">
    <property type="entry name" value="LOW MOLECULAR WEIGHT PROTEIN TYROSINE PHOSPHATASE"/>
    <property type="match status" value="1"/>
</dbReference>
<protein>
    <recommendedName>
        <fullName evidence="2">protein-tyrosine-phosphatase</fullName>
        <ecNumber evidence="2">3.1.3.48</ecNumber>
    </recommendedName>
</protein>
<dbReference type="CDD" id="cd16343">
    <property type="entry name" value="LMWPTP"/>
    <property type="match status" value="1"/>
</dbReference>
<dbReference type="PRINTS" id="PR00719">
    <property type="entry name" value="LMWPTPASE"/>
</dbReference>
<dbReference type="InterPro" id="IPR023485">
    <property type="entry name" value="Ptyr_pPase"/>
</dbReference>
<dbReference type="Gene3D" id="3.40.50.2300">
    <property type="match status" value="1"/>
</dbReference>
<comment type="similarity">
    <text evidence="1">Belongs to the low molecular weight phosphotyrosine protein phosphatase family.</text>
</comment>
<dbReference type="Proteomes" id="UP000198728">
    <property type="component" value="Unassembled WGS sequence"/>
</dbReference>
<dbReference type="PANTHER" id="PTHR11717:SF7">
    <property type="entry name" value="LOW MOLECULAR WEIGHT PHOSPHOTYROSINE PROTEIN PHOSPHATASE"/>
    <property type="match status" value="1"/>
</dbReference>